<organism evidence="1 2">
    <name type="scientific">Aristaeella lactis</name>
    <dbReference type="NCBI Taxonomy" id="3046383"/>
    <lineage>
        <taxon>Bacteria</taxon>
        <taxon>Bacillati</taxon>
        <taxon>Bacillota</taxon>
        <taxon>Clostridia</taxon>
        <taxon>Eubacteriales</taxon>
        <taxon>Aristaeellaceae</taxon>
        <taxon>Aristaeella</taxon>
    </lineage>
</organism>
<sequence>MTCNMKKIKKRIYEIISKAEEGDLVSKIFDWSIMILIALSIISIILESFVSIYDKYHSVFQIFEVITVVVFTIEYLLRIWTADLLFPESKHPRLKYVFSFMAIIDLLAILPFYLPFISADLRFLRMMRLFRLFRLLRVFKLGRYFEALQIIVKVIKTSGPQLIMSVVICFFVMLFSAIIMYTVENPVQPEQFPNVISSLWWAICTLTTVGYGDVYPITHVGRLFASLISLVGIGIIAIPTGIIAAGFNQAITRDKEEEVNKTSQGRDAIEEMDHDDLLNLQARIIKKLSDDGYFQKQR</sequence>
<keyword evidence="1" id="KW-0407">Ion channel</keyword>
<evidence type="ECO:0000313" key="2">
    <source>
        <dbReference type="Proteomes" id="UP000192328"/>
    </source>
</evidence>
<keyword evidence="2" id="KW-1185">Reference proteome</keyword>
<proteinExistence type="predicted"/>
<keyword evidence="1" id="KW-0406">Ion transport</keyword>
<dbReference type="Proteomes" id="UP000192328">
    <property type="component" value="Unassembled WGS sequence"/>
</dbReference>
<gene>
    <name evidence="1" type="ORF">SAMN06297397_1699</name>
</gene>
<protein>
    <submittedName>
        <fullName evidence="1">Voltage-gated potassium channel</fullName>
    </submittedName>
</protein>
<comment type="caution">
    <text evidence="1">The sequence shown here is derived from an EMBL/GenBank/DDBJ whole genome shotgun (WGS) entry which is preliminary data.</text>
</comment>
<dbReference type="EMBL" id="FWXZ01000003">
    <property type="protein sequence ID" value="SMC63766.1"/>
    <property type="molecule type" value="Genomic_DNA"/>
</dbReference>
<name>A0AC61PLH8_9FIRM</name>
<evidence type="ECO:0000313" key="1">
    <source>
        <dbReference type="EMBL" id="SMC63766.1"/>
    </source>
</evidence>
<keyword evidence="1" id="KW-0813">Transport</keyword>
<reference evidence="1" key="1">
    <citation type="submission" date="2017-04" db="EMBL/GenBank/DDBJ databases">
        <authorList>
            <person name="Varghese N."/>
            <person name="Submissions S."/>
        </authorList>
    </citation>
    <scope>NUCLEOTIDE SEQUENCE</scope>
    <source>
        <strain evidence="1">WTE2008</strain>
    </source>
</reference>
<accession>A0AC61PLH8</accession>